<evidence type="ECO:0000313" key="11">
    <source>
        <dbReference type="Proteomes" id="UP000266340"/>
    </source>
</evidence>
<dbReference type="Gene3D" id="3.30.565.10">
    <property type="entry name" value="Histidine kinase-like ATPase, C-terminal domain"/>
    <property type="match status" value="1"/>
</dbReference>
<gene>
    <name evidence="10" type="ORF">D3H35_01160</name>
</gene>
<dbReference type="CDD" id="cd00075">
    <property type="entry name" value="HATPase"/>
    <property type="match status" value="1"/>
</dbReference>
<keyword evidence="3" id="KW-0808">Transferase</keyword>
<evidence type="ECO:0000256" key="4">
    <source>
        <dbReference type="ARBA" id="ARBA00022741"/>
    </source>
</evidence>
<dbReference type="AlphaFoldDB" id="A0A398CRW2"/>
<organism evidence="10 11">
    <name type="scientific">Cohnella faecalis</name>
    <dbReference type="NCBI Taxonomy" id="2315694"/>
    <lineage>
        <taxon>Bacteria</taxon>
        <taxon>Bacillati</taxon>
        <taxon>Bacillota</taxon>
        <taxon>Bacilli</taxon>
        <taxon>Bacillales</taxon>
        <taxon>Paenibacillaceae</taxon>
        <taxon>Cohnella</taxon>
    </lineage>
</organism>
<reference evidence="10 11" key="1">
    <citation type="submission" date="2018-09" db="EMBL/GenBank/DDBJ databases">
        <title>Cohnella cavernae sp. nov., isolated from a karst cave.</title>
        <authorList>
            <person name="Zhu H."/>
        </authorList>
    </citation>
    <scope>NUCLEOTIDE SEQUENCE [LARGE SCALE GENOMIC DNA]</scope>
    <source>
        <strain evidence="10 11">K2E09-144</strain>
    </source>
</reference>
<keyword evidence="5" id="KW-0418">Kinase</keyword>
<dbReference type="SMART" id="SM00387">
    <property type="entry name" value="HATPase_c"/>
    <property type="match status" value="1"/>
</dbReference>
<dbReference type="GO" id="GO:0004673">
    <property type="term" value="F:protein histidine kinase activity"/>
    <property type="evidence" value="ECO:0007669"/>
    <property type="project" value="UniProtKB-EC"/>
</dbReference>
<proteinExistence type="predicted"/>
<dbReference type="GO" id="GO:0005524">
    <property type="term" value="F:ATP binding"/>
    <property type="evidence" value="ECO:0007669"/>
    <property type="project" value="UniProtKB-KW"/>
</dbReference>
<evidence type="ECO:0000256" key="2">
    <source>
        <dbReference type="ARBA" id="ARBA00012438"/>
    </source>
</evidence>
<dbReference type="Pfam" id="PF02518">
    <property type="entry name" value="HATPase_c"/>
    <property type="match status" value="1"/>
</dbReference>
<dbReference type="EMBL" id="QXJM01000011">
    <property type="protein sequence ID" value="RIE05312.1"/>
    <property type="molecule type" value="Genomic_DNA"/>
</dbReference>
<keyword evidence="4" id="KW-0547">Nucleotide-binding</keyword>
<comment type="catalytic activity">
    <reaction evidence="1">
        <text>ATP + protein L-histidine = ADP + protein N-phospho-L-histidine.</text>
        <dbReference type="EC" id="2.7.13.3"/>
    </reaction>
</comment>
<dbReference type="InterPro" id="IPR005467">
    <property type="entry name" value="His_kinase_dom"/>
</dbReference>
<dbReference type="EC" id="2.7.13.3" evidence="2"/>
<keyword evidence="6" id="KW-0067">ATP-binding</keyword>
<evidence type="ECO:0000256" key="7">
    <source>
        <dbReference type="ARBA" id="ARBA00023012"/>
    </source>
</evidence>
<accession>A0A398CRW2</accession>
<name>A0A398CRW2_9BACL</name>
<keyword evidence="7" id="KW-0902">Two-component regulatory system</keyword>
<evidence type="ECO:0000256" key="3">
    <source>
        <dbReference type="ARBA" id="ARBA00022679"/>
    </source>
</evidence>
<keyword evidence="11" id="KW-1185">Reference proteome</keyword>
<sequence length="158" mass="17918">MDRRPFEALDGVWVKGNKDYLLQLLFILIENGFKYTPSGKVRLYASRSGNHVGLTVSDTGIGLAAEDLPHIFDRFYRADQSRGRRPVRVSPIHCEVDRRHAQGKAGSKIANGRRHLLYSMASDFEPRTVDFAQSGEYGIMEPSERPDFSNSESREDQD</sequence>
<protein>
    <recommendedName>
        <fullName evidence="2">histidine kinase</fullName>
        <ecNumber evidence="2">2.7.13.3</ecNumber>
    </recommendedName>
</protein>
<dbReference type="PANTHER" id="PTHR43711">
    <property type="entry name" value="TWO-COMPONENT HISTIDINE KINASE"/>
    <property type="match status" value="1"/>
</dbReference>
<dbReference type="PROSITE" id="PS50109">
    <property type="entry name" value="HIS_KIN"/>
    <property type="match status" value="1"/>
</dbReference>
<dbReference type="PANTHER" id="PTHR43711:SF1">
    <property type="entry name" value="HISTIDINE KINASE 1"/>
    <property type="match status" value="1"/>
</dbReference>
<dbReference type="GO" id="GO:0000160">
    <property type="term" value="P:phosphorelay signal transduction system"/>
    <property type="evidence" value="ECO:0007669"/>
    <property type="project" value="UniProtKB-KW"/>
</dbReference>
<comment type="caution">
    <text evidence="10">The sequence shown here is derived from an EMBL/GenBank/DDBJ whole genome shotgun (WGS) entry which is preliminary data.</text>
</comment>
<evidence type="ECO:0000313" key="10">
    <source>
        <dbReference type="EMBL" id="RIE05312.1"/>
    </source>
</evidence>
<evidence type="ECO:0000256" key="8">
    <source>
        <dbReference type="SAM" id="MobiDB-lite"/>
    </source>
</evidence>
<dbReference type="SUPFAM" id="SSF55874">
    <property type="entry name" value="ATPase domain of HSP90 chaperone/DNA topoisomerase II/histidine kinase"/>
    <property type="match status" value="1"/>
</dbReference>
<evidence type="ECO:0000256" key="6">
    <source>
        <dbReference type="ARBA" id="ARBA00022840"/>
    </source>
</evidence>
<dbReference type="Proteomes" id="UP000266340">
    <property type="component" value="Unassembled WGS sequence"/>
</dbReference>
<dbReference type="InterPro" id="IPR050736">
    <property type="entry name" value="Sensor_HK_Regulatory"/>
</dbReference>
<feature type="compositionally biased region" description="Basic and acidic residues" evidence="8">
    <location>
        <begin position="142"/>
        <end position="158"/>
    </location>
</feature>
<dbReference type="InterPro" id="IPR036890">
    <property type="entry name" value="HATPase_C_sf"/>
</dbReference>
<evidence type="ECO:0000259" key="9">
    <source>
        <dbReference type="PROSITE" id="PS50109"/>
    </source>
</evidence>
<evidence type="ECO:0000256" key="1">
    <source>
        <dbReference type="ARBA" id="ARBA00000085"/>
    </source>
</evidence>
<feature type="region of interest" description="Disordered" evidence="8">
    <location>
        <begin position="135"/>
        <end position="158"/>
    </location>
</feature>
<dbReference type="InterPro" id="IPR003594">
    <property type="entry name" value="HATPase_dom"/>
</dbReference>
<feature type="domain" description="Histidine kinase" evidence="9">
    <location>
        <begin position="1"/>
        <end position="83"/>
    </location>
</feature>
<evidence type="ECO:0000256" key="5">
    <source>
        <dbReference type="ARBA" id="ARBA00022777"/>
    </source>
</evidence>